<gene>
    <name evidence="2" type="ORF">C8N24_6281</name>
</gene>
<sequence>MERVGEPGHLGAEVDALTPGERALYVLMTAVELVGSGGFEQFFYERPELALAAATSAKLVKARKFMAIFEQANAIAFVEPPRKRAVSEFRRMLKAVESSADELARLDTELDALMANSATRIEALLLRYIQGAPQEFADV</sequence>
<dbReference type="AlphaFoldDB" id="A0A660L5S4"/>
<dbReference type="Gene3D" id="1.20.1420.60">
    <property type="match status" value="1"/>
</dbReference>
<evidence type="ECO:0000313" key="3">
    <source>
        <dbReference type="Proteomes" id="UP000278962"/>
    </source>
</evidence>
<proteinExistence type="predicted"/>
<dbReference type="Proteomes" id="UP000278962">
    <property type="component" value="Unassembled WGS sequence"/>
</dbReference>
<keyword evidence="3" id="KW-1185">Reference proteome</keyword>
<comment type="caution">
    <text evidence="2">The sequence shown here is derived from an EMBL/GenBank/DDBJ whole genome shotgun (WGS) entry which is preliminary data.</text>
</comment>
<dbReference type="Pfam" id="PF14300">
    <property type="entry name" value="DMP19"/>
    <property type="match status" value="1"/>
</dbReference>
<organism evidence="2 3">
    <name type="scientific">Solirubrobacter pauli</name>
    <dbReference type="NCBI Taxonomy" id="166793"/>
    <lineage>
        <taxon>Bacteria</taxon>
        <taxon>Bacillati</taxon>
        <taxon>Actinomycetota</taxon>
        <taxon>Thermoleophilia</taxon>
        <taxon>Solirubrobacterales</taxon>
        <taxon>Solirubrobacteraceae</taxon>
        <taxon>Solirubrobacter</taxon>
    </lineage>
</organism>
<accession>A0A660L5S4</accession>
<reference evidence="2 3" key="1">
    <citation type="submission" date="2018-10" db="EMBL/GenBank/DDBJ databases">
        <title>Genomic Encyclopedia of Archaeal and Bacterial Type Strains, Phase II (KMG-II): from individual species to whole genera.</title>
        <authorList>
            <person name="Goeker M."/>
        </authorList>
    </citation>
    <scope>NUCLEOTIDE SEQUENCE [LARGE SCALE GENOMIC DNA]</scope>
    <source>
        <strain evidence="2 3">DSM 14954</strain>
    </source>
</reference>
<name>A0A660L5S4_9ACTN</name>
<feature type="domain" description="DNA mimic protein DMP19 C-terminal" evidence="1">
    <location>
        <begin position="15"/>
        <end position="130"/>
    </location>
</feature>
<dbReference type="InterPro" id="IPR025402">
    <property type="entry name" value="DMP19_C"/>
</dbReference>
<protein>
    <submittedName>
        <fullName evidence="2">Uncharacterized protein DUF4375</fullName>
    </submittedName>
</protein>
<dbReference type="EMBL" id="RBIL01000002">
    <property type="protein sequence ID" value="RKQ88239.1"/>
    <property type="molecule type" value="Genomic_DNA"/>
</dbReference>
<evidence type="ECO:0000313" key="2">
    <source>
        <dbReference type="EMBL" id="RKQ88239.1"/>
    </source>
</evidence>
<evidence type="ECO:0000259" key="1">
    <source>
        <dbReference type="Pfam" id="PF14300"/>
    </source>
</evidence>